<proteinExistence type="predicted"/>
<gene>
    <name evidence="1" type="ORF">DSM104329_04164</name>
</gene>
<reference evidence="1" key="1">
    <citation type="journal article" date="2022" name="Int. J. Syst. Evol. Microbiol.">
        <title>Pseudomonas aegrilactucae sp. nov. and Pseudomonas morbosilactucae sp. nov., pathogens causing bacterial rot of lettuce in Japan.</title>
        <authorList>
            <person name="Sawada H."/>
            <person name="Fujikawa T."/>
            <person name="Satou M."/>
        </authorList>
    </citation>
    <scope>NUCLEOTIDE SEQUENCE</scope>
    <source>
        <strain evidence="1">0166_1</strain>
    </source>
</reference>
<evidence type="ECO:0000313" key="1">
    <source>
        <dbReference type="EMBL" id="UGS37743.1"/>
    </source>
</evidence>
<keyword evidence="2" id="KW-1185">Reference proteome</keyword>
<evidence type="ECO:0008006" key="3">
    <source>
        <dbReference type="Google" id="ProtNLM"/>
    </source>
</evidence>
<sequence>MTGPAAPGPVLIGFGESACGVEAAWSLLDAGFSVVVFARAGRRSEARLLRGVRVISVTAPEHDADRCRQDIMSLVRLVRPVAVLALDDMALRVAGTGDGDLGAPLAGPTGRLTALALDRRMQLAGAELVGLAVPPTVPCRTRADVLGLSAPVLLRPALTVHEDAGRLMRPRSLRCLRPGALERAAEGWDERVSLLAQPLLRGHTELICGLATATGFDAWSAQTAVRMADPAGSCPSAYRSLTPDEDLLDRCEALLGEAGWRGPFALEFLRDHDGCPWFIGLHGCCPESLALPRHCGLEYPALAVADLLGVPVRVPPRRPCPDIVTCRHLGREILHVVRVLRGPPPGAVAFEWPSRRSAVRGVLSVGRGERWCNWRRSAPDVLLRGTVATLADAAAGRSGWS</sequence>
<dbReference type="EMBL" id="CP087164">
    <property type="protein sequence ID" value="UGS37743.1"/>
    <property type="molecule type" value="Genomic_DNA"/>
</dbReference>
<dbReference type="Proteomes" id="UP001162834">
    <property type="component" value="Chromosome"/>
</dbReference>
<dbReference type="KEGG" id="sbae:DSM104329_04164"/>
<name>A0A9E6Y0X5_9ACTN</name>
<dbReference type="RefSeq" id="WP_259311788.1">
    <property type="nucleotide sequence ID" value="NZ_CP087164.1"/>
</dbReference>
<evidence type="ECO:0000313" key="2">
    <source>
        <dbReference type="Proteomes" id="UP001162834"/>
    </source>
</evidence>
<dbReference type="AlphaFoldDB" id="A0A9E6Y0X5"/>
<accession>A0A9E6Y0X5</accession>
<organism evidence="1 2">
    <name type="scientific">Capillimicrobium parvum</name>
    <dbReference type="NCBI Taxonomy" id="2884022"/>
    <lineage>
        <taxon>Bacteria</taxon>
        <taxon>Bacillati</taxon>
        <taxon>Actinomycetota</taxon>
        <taxon>Thermoleophilia</taxon>
        <taxon>Solirubrobacterales</taxon>
        <taxon>Capillimicrobiaceae</taxon>
        <taxon>Capillimicrobium</taxon>
    </lineage>
</organism>
<protein>
    <recommendedName>
        <fullName evidence="3">ATP-grasp domain-containing protein</fullName>
    </recommendedName>
</protein>